<dbReference type="AlphaFoldDB" id="A0A2U1NTI0"/>
<comment type="similarity">
    <text evidence="1">Belongs to the IWR1/SLC7A6OS family.</text>
</comment>
<dbReference type="InterPro" id="IPR013883">
    <property type="entry name" value="TF_Iwr1_dom"/>
</dbReference>
<dbReference type="PANTHER" id="PTHR31934">
    <property type="entry name" value="ALPHA/BETA-HYDROLASES SUPERFAMILY PROTEIN"/>
    <property type="match status" value="1"/>
</dbReference>
<name>A0A2U1NTI0_ARTAN</name>
<evidence type="ECO:0000313" key="5">
    <source>
        <dbReference type="Proteomes" id="UP000245207"/>
    </source>
</evidence>
<feature type="compositionally biased region" description="Basic and acidic residues" evidence="2">
    <location>
        <begin position="111"/>
        <end position="136"/>
    </location>
</feature>
<feature type="region of interest" description="Disordered" evidence="2">
    <location>
        <begin position="252"/>
        <end position="307"/>
    </location>
</feature>
<sequence>MAAEAATSSSLPSPSAALPNNNDDKPVIVRVKRKSYQSPLEAFWLEVNERPVKRPLLDFHKLSINDSPSKVEELKSKKFFVQHVETVSSSDVAVDIIQSFVTSKPDSTDALETKTKNEDQRRSNKTDNKQKKLLGKAKETQELLAKNARFKQIWKSRNENDTHASDYALRDMYHFYDVERVDAGETSGVQEQEDEDDQRLMYSFLPLLQEFIPSAAEEFETEMDHQIVKQASKDDYVYDLYAVKDGNVSMMEENSSSPFPFVQVDDDDNFYNGPDNSDYDTDDSNAEDNPMNDYPDEEEEEEEENMSAEIAEIAETAESAEIAESANIAKDSRECTRFQNSINIAANVKGSKMETTTKDLKIYVAAIKSKRQRYFLHLLVEDASVAQKIKDNDE</sequence>
<accession>A0A2U1NTI0</accession>
<feature type="region of interest" description="Disordered" evidence="2">
    <location>
        <begin position="105"/>
        <end position="136"/>
    </location>
</feature>
<organism evidence="4 5">
    <name type="scientific">Artemisia annua</name>
    <name type="common">Sweet wormwood</name>
    <dbReference type="NCBI Taxonomy" id="35608"/>
    <lineage>
        <taxon>Eukaryota</taxon>
        <taxon>Viridiplantae</taxon>
        <taxon>Streptophyta</taxon>
        <taxon>Embryophyta</taxon>
        <taxon>Tracheophyta</taxon>
        <taxon>Spermatophyta</taxon>
        <taxon>Magnoliopsida</taxon>
        <taxon>eudicotyledons</taxon>
        <taxon>Gunneridae</taxon>
        <taxon>Pentapetalae</taxon>
        <taxon>asterids</taxon>
        <taxon>campanulids</taxon>
        <taxon>Asterales</taxon>
        <taxon>Asteraceae</taxon>
        <taxon>Asteroideae</taxon>
        <taxon>Anthemideae</taxon>
        <taxon>Artemisiinae</taxon>
        <taxon>Artemisia</taxon>
    </lineage>
</organism>
<feature type="region of interest" description="Disordered" evidence="2">
    <location>
        <begin position="1"/>
        <end position="25"/>
    </location>
</feature>
<proteinExistence type="inferred from homology"/>
<dbReference type="STRING" id="35608.A0A2U1NTI0"/>
<comment type="caution">
    <text evidence="4">The sequence shown here is derived from an EMBL/GenBank/DDBJ whole genome shotgun (WGS) entry which is preliminary data.</text>
</comment>
<reference evidence="4 5" key="1">
    <citation type="journal article" date="2018" name="Mol. Plant">
        <title>The genome of Artemisia annua provides insight into the evolution of Asteraceae family and artemisinin biosynthesis.</title>
        <authorList>
            <person name="Shen Q."/>
            <person name="Zhang L."/>
            <person name="Liao Z."/>
            <person name="Wang S."/>
            <person name="Yan T."/>
            <person name="Shi P."/>
            <person name="Liu M."/>
            <person name="Fu X."/>
            <person name="Pan Q."/>
            <person name="Wang Y."/>
            <person name="Lv Z."/>
            <person name="Lu X."/>
            <person name="Zhang F."/>
            <person name="Jiang W."/>
            <person name="Ma Y."/>
            <person name="Chen M."/>
            <person name="Hao X."/>
            <person name="Li L."/>
            <person name="Tang Y."/>
            <person name="Lv G."/>
            <person name="Zhou Y."/>
            <person name="Sun X."/>
            <person name="Brodelius P.E."/>
            <person name="Rose J.K.C."/>
            <person name="Tang K."/>
        </authorList>
    </citation>
    <scope>NUCLEOTIDE SEQUENCE [LARGE SCALE GENOMIC DNA]</scope>
    <source>
        <strain evidence="5">cv. Huhao1</strain>
        <tissue evidence="4">Leaf</tissue>
    </source>
</reference>
<gene>
    <name evidence="4" type="ORF">CTI12_AA229450</name>
</gene>
<feature type="compositionally biased region" description="Acidic residues" evidence="2">
    <location>
        <begin position="294"/>
        <end position="306"/>
    </location>
</feature>
<evidence type="ECO:0000256" key="1">
    <source>
        <dbReference type="ARBA" id="ARBA00010218"/>
    </source>
</evidence>
<evidence type="ECO:0000256" key="2">
    <source>
        <dbReference type="SAM" id="MobiDB-lite"/>
    </source>
</evidence>
<dbReference type="Pfam" id="PF08574">
    <property type="entry name" value="Iwr1"/>
    <property type="match status" value="1"/>
</dbReference>
<dbReference type="EMBL" id="PKPP01002217">
    <property type="protein sequence ID" value="PWA76829.1"/>
    <property type="molecule type" value="Genomic_DNA"/>
</dbReference>
<feature type="compositionally biased region" description="Low complexity" evidence="2">
    <location>
        <begin position="1"/>
        <end position="19"/>
    </location>
</feature>
<dbReference type="Proteomes" id="UP000245207">
    <property type="component" value="Unassembled WGS sequence"/>
</dbReference>
<protein>
    <submittedName>
        <fullName evidence="4">RNA-directed DNA methylation 4</fullName>
    </submittedName>
</protein>
<feature type="domain" description="Transcription factor Iwr1" evidence="3">
    <location>
        <begin position="234"/>
        <end position="298"/>
    </location>
</feature>
<feature type="compositionally biased region" description="Acidic residues" evidence="2">
    <location>
        <begin position="277"/>
        <end position="286"/>
    </location>
</feature>
<dbReference type="OrthoDB" id="6255506at2759"/>
<evidence type="ECO:0000259" key="3">
    <source>
        <dbReference type="Pfam" id="PF08574"/>
    </source>
</evidence>
<evidence type="ECO:0000313" key="4">
    <source>
        <dbReference type="EMBL" id="PWA76829.1"/>
    </source>
</evidence>
<dbReference type="PANTHER" id="PTHR31934:SF2">
    <property type="entry name" value="RNA-DIRECTED DNA METHYLATION 4"/>
    <property type="match status" value="1"/>
</dbReference>
<keyword evidence="5" id="KW-1185">Reference proteome</keyword>